<proteinExistence type="inferred from homology"/>
<dbReference type="RefSeq" id="WP_045025338.1">
    <property type="nucleotide sequence ID" value="NZ_CP011013.1"/>
</dbReference>
<dbReference type="PANTHER" id="PTHR43630">
    <property type="entry name" value="POLY-BETA-1,6-N-ACETYL-D-GLUCOSAMINE SYNTHASE"/>
    <property type="match status" value="1"/>
</dbReference>
<evidence type="ECO:0000313" key="6">
    <source>
        <dbReference type="EMBL" id="AJT50502.1"/>
    </source>
</evidence>
<dbReference type="PANTHER" id="PTHR43630:SF1">
    <property type="entry name" value="POLY-BETA-1,6-N-ACETYL-D-GLUCOSAMINE SYNTHASE"/>
    <property type="match status" value="1"/>
</dbReference>
<keyword evidence="4" id="KW-1133">Transmembrane helix</keyword>
<keyword evidence="7" id="KW-1185">Reference proteome</keyword>
<keyword evidence="4" id="KW-0472">Membrane</keyword>
<evidence type="ECO:0000256" key="1">
    <source>
        <dbReference type="ARBA" id="ARBA00006739"/>
    </source>
</evidence>
<evidence type="ECO:0000259" key="5">
    <source>
        <dbReference type="Pfam" id="PF00535"/>
    </source>
</evidence>
<reference evidence="6 7" key="1">
    <citation type="journal article" date="2012" name="J. Bacteriol.">
        <title>Genome sequence of Lactobacillus mucosae LM1, isolated from piglet feces.</title>
        <authorList>
            <person name="Lee J.H."/>
            <person name="Valeriano V.D."/>
            <person name="Shin Y.R."/>
            <person name="Chae J.P."/>
            <person name="Kim G.B."/>
            <person name="Ham J.S."/>
            <person name="Chun J."/>
            <person name="Kang D.K."/>
        </authorList>
    </citation>
    <scope>NUCLEOTIDE SEQUENCE [LARGE SCALE GENOMIC DNA]</scope>
    <source>
        <strain evidence="6 7">LM1</strain>
    </source>
</reference>
<organism evidence="6 7">
    <name type="scientific">Limosilactobacillus mucosae LM1</name>
    <dbReference type="NCBI Taxonomy" id="1130798"/>
    <lineage>
        <taxon>Bacteria</taxon>
        <taxon>Bacillati</taxon>
        <taxon>Bacillota</taxon>
        <taxon>Bacilli</taxon>
        <taxon>Lactobacillales</taxon>
        <taxon>Lactobacillaceae</taxon>
        <taxon>Limosilactobacillus</taxon>
    </lineage>
</organism>
<dbReference type="GO" id="GO:0016757">
    <property type="term" value="F:glycosyltransferase activity"/>
    <property type="evidence" value="ECO:0007669"/>
    <property type="project" value="UniProtKB-KW"/>
</dbReference>
<evidence type="ECO:0000256" key="4">
    <source>
        <dbReference type="SAM" id="Phobius"/>
    </source>
</evidence>
<feature type="transmembrane region" description="Helical" evidence="4">
    <location>
        <begin position="6"/>
        <end position="31"/>
    </location>
</feature>
<dbReference type="Proteomes" id="UP000003645">
    <property type="component" value="Chromosome"/>
</dbReference>
<dbReference type="OrthoDB" id="9766299at2"/>
<feature type="transmembrane region" description="Helical" evidence="4">
    <location>
        <begin position="308"/>
        <end position="329"/>
    </location>
</feature>
<keyword evidence="2" id="KW-0328">Glycosyltransferase</keyword>
<dbReference type="CDD" id="cd06423">
    <property type="entry name" value="CESA_like"/>
    <property type="match status" value="1"/>
</dbReference>
<feature type="domain" description="Glycosyltransferase 2-like" evidence="5">
    <location>
        <begin position="54"/>
        <end position="216"/>
    </location>
</feature>
<accession>A0A0D4CK41</accession>
<sequence>MKFSPALIIAITVFALSILAVGRILIGLIVSNLHQINSLDRQQISQKPADHRFSVIIPAFNEEKFIRRGVESVLKQTYPNFEVIAVDDGSSDKTGMILDRLARQHPQLRVIHQHNQGKSVAINHALKKFATGDLIMVLDADSYLTPTALTNMALRFDDPRLLGVSANVRITRPHNLLEYVQKVEYLLGYRLKGSEELLGIEYIIGGVGSTFRKSAMLEVGGYDTDSITEDIDFTMKMIAHFGNSNRQFGYADDVIAYTPPVSRFSQLLKQRYRWKQGRFKALFKHRRVIFNRDAKYTFSLAFWKLPKVFFEEFLMLIEPLLLLWIIGIIHHFADFSTIFAILGLYYLFAMATFIPEELKFWERIRLMMVAPLAYLILYVINIVDWISLMRCLFNMKRIANNEDKTAKWQHVDR</sequence>
<feature type="transmembrane region" description="Helical" evidence="4">
    <location>
        <begin position="335"/>
        <end position="354"/>
    </location>
</feature>
<dbReference type="Pfam" id="PF00535">
    <property type="entry name" value="Glycos_transf_2"/>
    <property type="match status" value="1"/>
</dbReference>
<dbReference type="KEGG" id="lmu:LBLM1_05225"/>
<gene>
    <name evidence="6" type="ORF">LBLM1_05225</name>
</gene>
<feature type="transmembrane region" description="Helical" evidence="4">
    <location>
        <begin position="366"/>
        <end position="388"/>
    </location>
</feature>
<dbReference type="Gene3D" id="3.90.550.10">
    <property type="entry name" value="Spore Coat Polysaccharide Biosynthesis Protein SpsA, Chain A"/>
    <property type="match status" value="1"/>
</dbReference>
<name>A0A0D4CK41_LIMMU</name>
<dbReference type="SUPFAM" id="SSF53448">
    <property type="entry name" value="Nucleotide-diphospho-sugar transferases"/>
    <property type="match status" value="1"/>
</dbReference>
<keyword evidence="4" id="KW-0812">Transmembrane</keyword>
<evidence type="ECO:0000256" key="3">
    <source>
        <dbReference type="ARBA" id="ARBA00022679"/>
    </source>
</evidence>
<protein>
    <recommendedName>
        <fullName evidence="5">Glycosyltransferase 2-like domain-containing protein</fullName>
    </recommendedName>
</protein>
<dbReference type="STRING" id="1130798.LBLM1_05225"/>
<dbReference type="InterPro" id="IPR029044">
    <property type="entry name" value="Nucleotide-diphossugar_trans"/>
</dbReference>
<keyword evidence="3" id="KW-0808">Transferase</keyword>
<evidence type="ECO:0000256" key="2">
    <source>
        <dbReference type="ARBA" id="ARBA00022676"/>
    </source>
</evidence>
<comment type="similarity">
    <text evidence="1">Belongs to the glycosyltransferase 2 family.</text>
</comment>
<dbReference type="HOGENOM" id="CLU_023978_4_3_9"/>
<dbReference type="EMBL" id="CP011013">
    <property type="protein sequence ID" value="AJT50502.1"/>
    <property type="molecule type" value="Genomic_DNA"/>
</dbReference>
<dbReference type="AlphaFoldDB" id="A0A0D4CK41"/>
<dbReference type="InterPro" id="IPR001173">
    <property type="entry name" value="Glyco_trans_2-like"/>
</dbReference>
<evidence type="ECO:0000313" key="7">
    <source>
        <dbReference type="Proteomes" id="UP000003645"/>
    </source>
</evidence>